<proteinExistence type="predicted"/>
<organism evidence="1 2">
    <name type="scientific">Glossina austeni</name>
    <name type="common">Savannah tsetse fly</name>
    <dbReference type="NCBI Taxonomy" id="7395"/>
    <lineage>
        <taxon>Eukaryota</taxon>
        <taxon>Metazoa</taxon>
        <taxon>Ecdysozoa</taxon>
        <taxon>Arthropoda</taxon>
        <taxon>Hexapoda</taxon>
        <taxon>Insecta</taxon>
        <taxon>Pterygota</taxon>
        <taxon>Neoptera</taxon>
        <taxon>Endopterygota</taxon>
        <taxon>Diptera</taxon>
        <taxon>Brachycera</taxon>
        <taxon>Muscomorpha</taxon>
        <taxon>Hippoboscoidea</taxon>
        <taxon>Glossinidae</taxon>
        <taxon>Glossina</taxon>
    </lineage>
</organism>
<keyword evidence="2" id="KW-1185">Reference proteome</keyword>
<evidence type="ECO:0000313" key="1">
    <source>
        <dbReference type="EnsemblMetazoa" id="GAUT050514-PA"/>
    </source>
</evidence>
<sequence length="133" mass="14075">MAFFSLIFRNVASSFSASNVWKQECKHTKNGDLPDKASTLFSVIGNSISSVCMITSLRSTLTAYISSVPRRSANNILPYEPLPKTLIKLKSPARIISRLLILCVKLVSPAISARFLGTAAAAGAAAAGAAAIF</sequence>
<dbReference type="Proteomes" id="UP000078200">
    <property type="component" value="Unassembled WGS sequence"/>
</dbReference>
<accession>A0A1A9VX57</accession>
<protein>
    <submittedName>
        <fullName evidence="1">Uncharacterized protein</fullName>
    </submittedName>
</protein>
<evidence type="ECO:0000313" key="2">
    <source>
        <dbReference type="Proteomes" id="UP000078200"/>
    </source>
</evidence>
<dbReference type="VEuPathDB" id="VectorBase:GAUT050514"/>
<name>A0A1A9VX57_GLOAU</name>
<dbReference type="AlphaFoldDB" id="A0A1A9VX57"/>
<dbReference type="EnsemblMetazoa" id="GAUT050514-RA">
    <property type="protein sequence ID" value="GAUT050514-PA"/>
    <property type="gene ID" value="GAUT050514"/>
</dbReference>
<reference evidence="1" key="1">
    <citation type="submission" date="2020-05" db="UniProtKB">
        <authorList>
            <consortium name="EnsemblMetazoa"/>
        </authorList>
    </citation>
    <scope>IDENTIFICATION</scope>
    <source>
        <strain evidence="1">TTRI</strain>
    </source>
</reference>